<proteinExistence type="predicted"/>
<reference evidence="1" key="1">
    <citation type="submission" date="2023-07" db="EMBL/GenBank/DDBJ databases">
        <authorList>
            <consortium name="AG Swart"/>
            <person name="Singh M."/>
            <person name="Singh A."/>
            <person name="Seah K."/>
            <person name="Emmerich C."/>
        </authorList>
    </citation>
    <scope>NUCLEOTIDE SEQUENCE</scope>
    <source>
        <strain evidence="1">DP1</strain>
    </source>
</reference>
<accession>A0AAD1XE56</accession>
<organism evidence="1 2">
    <name type="scientific">Euplotes crassus</name>
    <dbReference type="NCBI Taxonomy" id="5936"/>
    <lineage>
        <taxon>Eukaryota</taxon>
        <taxon>Sar</taxon>
        <taxon>Alveolata</taxon>
        <taxon>Ciliophora</taxon>
        <taxon>Intramacronucleata</taxon>
        <taxon>Spirotrichea</taxon>
        <taxon>Hypotrichia</taxon>
        <taxon>Euplotida</taxon>
        <taxon>Euplotidae</taxon>
        <taxon>Moneuplotes</taxon>
    </lineage>
</organism>
<keyword evidence="2" id="KW-1185">Reference proteome</keyword>
<dbReference type="AlphaFoldDB" id="A0AAD1XE56"/>
<comment type="caution">
    <text evidence="1">The sequence shown here is derived from an EMBL/GenBank/DDBJ whole genome shotgun (WGS) entry which is preliminary data.</text>
</comment>
<name>A0AAD1XE56_EUPCR</name>
<protein>
    <submittedName>
        <fullName evidence="1">Uncharacterized protein</fullName>
    </submittedName>
</protein>
<evidence type="ECO:0000313" key="2">
    <source>
        <dbReference type="Proteomes" id="UP001295684"/>
    </source>
</evidence>
<dbReference type="Proteomes" id="UP001295684">
    <property type="component" value="Unassembled WGS sequence"/>
</dbReference>
<gene>
    <name evidence="1" type="ORF">ECRASSUSDP1_LOCUS9085</name>
</gene>
<evidence type="ECO:0000313" key="1">
    <source>
        <dbReference type="EMBL" id="CAI2367797.1"/>
    </source>
</evidence>
<dbReference type="EMBL" id="CAMPGE010008914">
    <property type="protein sequence ID" value="CAI2367797.1"/>
    <property type="molecule type" value="Genomic_DNA"/>
</dbReference>
<sequence>MIKTSYQEKNETNTNARVDTGNHRACTQILTSMCFQVQSEKEIICNNDDFVPSEGIPLVVNGTSSNESKLLNDKGKVKLKDFNKFNLSGKSPLKQILCPTTQDHSALGGIEQENKLQKYPNAIKTIMKKSTMKRHKKVYSDKFAKLRGMFKSEVVKKPLSILNKLDSARILKEIGKADD</sequence>